<feature type="transmembrane region" description="Helical" evidence="2">
    <location>
        <begin position="133"/>
        <end position="155"/>
    </location>
</feature>
<sequence>MKFTCEQVPNGHSRPTSAQRLAIDPLAARGSSEHCHSVSPSAASLSNTAKRPASASQQRGSARRRRRRRDLRQVILLRMTYVNLALGVVMVVLYALGPSYPGHFGALTQARADSVIYGDTCASGEVADANDSILHSALIAGVVIWMLQPVAAWAIHKQVGQRGAHCTLLSSCVCAVTCACAFLVILLDMEYVADCCAQLQNECERSDLCTELIDTCCIGASVNECERSGLCTELIDSCCSGKSVVSSSQYLMIEFILKSVVSALHDEYYNRRMYESDENHDSDSRSRCATHCERNRLYRQLMTSCMELVDMCGDEHKHGLIASSLLSLRCLDQQQESYCEDPKYRYAGASMIFVVFISTFAQAMMACTIGCKCWLDADPEKQALMMVVSSSPHFNNGNFNSSTASTPMFTPSPAGGQHFGGPDSRPGSRPSSRPASQSQAEMARMMGQSQQQRRSNRPPKRPARVGMGGDWRRRHSFSIRGPPPSHPPHSALDDWWKALRIKAPRVNCLWLVRQSDQLLIHVQNEPQVSKNKLRKILSTIAGRPVELHSRTWANRSLHITDPPVFTLLCRSDVAGVLYRGEPRLHRPRRCTTVLDLSYDIDIIVTAPPQPVMLPNPCGPLYLHAMCKR</sequence>
<feature type="compositionally biased region" description="Polar residues" evidence="1">
    <location>
        <begin position="38"/>
        <end position="49"/>
    </location>
</feature>
<feature type="transmembrane region" description="Helical" evidence="2">
    <location>
        <begin position="167"/>
        <end position="187"/>
    </location>
</feature>
<feature type="region of interest" description="Disordered" evidence="1">
    <location>
        <begin position="398"/>
        <end position="489"/>
    </location>
</feature>
<keyword evidence="2" id="KW-0812">Transmembrane</keyword>
<gene>
    <name evidence="3" type="ORF">JKP88DRAFT_250874</name>
</gene>
<reference evidence="3" key="1">
    <citation type="submission" date="2021-02" db="EMBL/GenBank/DDBJ databases">
        <title>First Annotated Genome of the Yellow-green Alga Tribonema minus.</title>
        <authorList>
            <person name="Mahan K.M."/>
        </authorList>
    </citation>
    <scope>NUCLEOTIDE SEQUENCE</scope>
    <source>
        <strain evidence="3">UTEX B ZZ1240</strain>
    </source>
</reference>
<name>A0A835ZJK2_9STRA</name>
<evidence type="ECO:0000256" key="1">
    <source>
        <dbReference type="SAM" id="MobiDB-lite"/>
    </source>
</evidence>
<feature type="compositionally biased region" description="Polar residues" evidence="1">
    <location>
        <begin position="398"/>
        <end position="409"/>
    </location>
</feature>
<evidence type="ECO:0000313" key="3">
    <source>
        <dbReference type="EMBL" id="KAG5192335.1"/>
    </source>
</evidence>
<proteinExistence type="predicted"/>
<keyword evidence="4" id="KW-1185">Reference proteome</keyword>
<dbReference type="AlphaFoldDB" id="A0A835ZJK2"/>
<feature type="compositionally biased region" description="Low complexity" evidence="1">
    <location>
        <begin position="51"/>
        <end position="60"/>
    </location>
</feature>
<evidence type="ECO:0000313" key="4">
    <source>
        <dbReference type="Proteomes" id="UP000664859"/>
    </source>
</evidence>
<accession>A0A835ZJK2</accession>
<dbReference type="Proteomes" id="UP000664859">
    <property type="component" value="Unassembled WGS sequence"/>
</dbReference>
<feature type="compositionally biased region" description="Basic residues" evidence="1">
    <location>
        <begin position="454"/>
        <end position="463"/>
    </location>
</feature>
<feature type="compositionally biased region" description="Low complexity" evidence="1">
    <location>
        <begin position="420"/>
        <end position="434"/>
    </location>
</feature>
<organism evidence="3 4">
    <name type="scientific">Tribonema minus</name>
    <dbReference type="NCBI Taxonomy" id="303371"/>
    <lineage>
        <taxon>Eukaryota</taxon>
        <taxon>Sar</taxon>
        <taxon>Stramenopiles</taxon>
        <taxon>Ochrophyta</taxon>
        <taxon>PX clade</taxon>
        <taxon>Xanthophyceae</taxon>
        <taxon>Tribonematales</taxon>
        <taxon>Tribonemataceae</taxon>
        <taxon>Tribonema</taxon>
    </lineage>
</organism>
<evidence type="ECO:0000256" key="2">
    <source>
        <dbReference type="SAM" id="Phobius"/>
    </source>
</evidence>
<comment type="caution">
    <text evidence="3">The sequence shown here is derived from an EMBL/GenBank/DDBJ whole genome shotgun (WGS) entry which is preliminary data.</text>
</comment>
<dbReference type="EMBL" id="JAFCMP010000007">
    <property type="protein sequence ID" value="KAG5192335.1"/>
    <property type="molecule type" value="Genomic_DNA"/>
</dbReference>
<feature type="region of interest" description="Disordered" evidence="1">
    <location>
        <begin position="31"/>
        <end position="66"/>
    </location>
</feature>
<keyword evidence="2" id="KW-0472">Membrane</keyword>
<feature type="transmembrane region" description="Helical" evidence="2">
    <location>
        <begin position="75"/>
        <end position="96"/>
    </location>
</feature>
<keyword evidence="2" id="KW-1133">Transmembrane helix</keyword>
<protein>
    <submittedName>
        <fullName evidence="3">Uncharacterized protein</fullName>
    </submittedName>
</protein>